<name>A0ABW5ZAM1_9FLAO</name>
<proteinExistence type="predicted"/>
<dbReference type="EMBL" id="JBHUOL010000022">
    <property type="protein sequence ID" value="MFD2909945.1"/>
    <property type="molecule type" value="Genomic_DNA"/>
</dbReference>
<organism evidence="1 2">
    <name type="scientific">Flavobacterium ardleyense</name>
    <dbReference type="NCBI Taxonomy" id="2038737"/>
    <lineage>
        <taxon>Bacteria</taxon>
        <taxon>Pseudomonadati</taxon>
        <taxon>Bacteroidota</taxon>
        <taxon>Flavobacteriia</taxon>
        <taxon>Flavobacteriales</taxon>
        <taxon>Flavobacteriaceae</taxon>
        <taxon>Flavobacterium</taxon>
    </lineage>
</organism>
<evidence type="ECO:0008006" key="3">
    <source>
        <dbReference type="Google" id="ProtNLM"/>
    </source>
</evidence>
<keyword evidence="2" id="KW-1185">Reference proteome</keyword>
<protein>
    <recommendedName>
        <fullName evidence="3">CarboxypepD_reg-like domain-containing protein</fullName>
    </recommendedName>
</protein>
<sequence>MFKSLLFFFLLLPLILFCQKDTIISGKVVSQSINLEGIHVLNISKKTGEITGDRGYFKIKAQVNDTLQFSAVHLEATRYVIKESDFKTELIFVEMKSLTTHLKEVTLTEYKNINAFSLGIIPASTKSYTPAERRLKSSKSGFIEPVLNLISGRTNTLKNDVGIEKKEFLQIKTSNYFERIYFTQTLHIPEEHVDGFLFYVVENENYARAMKDKNKTMATFLLSGLAVEYLKLKEL</sequence>
<gene>
    <name evidence="1" type="ORF">ACFSX9_14515</name>
</gene>
<dbReference type="SUPFAM" id="SSF49464">
    <property type="entry name" value="Carboxypeptidase regulatory domain-like"/>
    <property type="match status" value="1"/>
</dbReference>
<dbReference type="RefSeq" id="WP_379808948.1">
    <property type="nucleotide sequence ID" value="NZ_JBHUOL010000022.1"/>
</dbReference>
<evidence type="ECO:0000313" key="2">
    <source>
        <dbReference type="Proteomes" id="UP001597549"/>
    </source>
</evidence>
<accession>A0ABW5ZAM1</accession>
<reference evidence="2" key="1">
    <citation type="journal article" date="2019" name="Int. J. Syst. Evol. Microbiol.">
        <title>The Global Catalogue of Microorganisms (GCM) 10K type strain sequencing project: providing services to taxonomists for standard genome sequencing and annotation.</title>
        <authorList>
            <consortium name="The Broad Institute Genomics Platform"/>
            <consortium name="The Broad Institute Genome Sequencing Center for Infectious Disease"/>
            <person name="Wu L."/>
            <person name="Ma J."/>
        </authorList>
    </citation>
    <scope>NUCLEOTIDE SEQUENCE [LARGE SCALE GENOMIC DNA]</scope>
    <source>
        <strain evidence="2">KCTC 52644</strain>
    </source>
</reference>
<evidence type="ECO:0000313" key="1">
    <source>
        <dbReference type="EMBL" id="MFD2909945.1"/>
    </source>
</evidence>
<dbReference type="InterPro" id="IPR008969">
    <property type="entry name" value="CarboxyPept-like_regulatory"/>
</dbReference>
<dbReference type="Proteomes" id="UP001597549">
    <property type="component" value="Unassembled WGS sequence"/>
</dbReference>
<comment type="caution">
    <text evidence="1">The sequence shown here is derived from an EMBL/GenBank/DDBJ whole genome shotgun (WGS) entry which is preliminary data.</text>
</comment>